<gene>
    <name evidence="2" type="ORF">ISS97_10875</name>
</gene>
<sequence>MYKTFCTLLIACGVMGAAYAAPPPDADNDGNPMLYPRHSRPFDKSIYGWADRSIQWLYAQPFDKNPFFDPTGANCAEGQEGPVWFLAPIASPMMSGSLTRSCTIPRNKAILLMVGFVSDTYPCPDPSFGPAPGQSLYDFLVADSKKYMMMMSLNVTLDGRPIHDALDYQYISENVFSVKGDPSLQSTFDSCITTSWQPDLNNGYYMLFKPLSPGQHTIVRTSTGMMGGSMMSMTYTYYLTIK</sequence>
<organism evidence="2 3">
    <name type="scientific">Dyella koreensis</name>
    <dbReference type="NCBI Taxonomy" id="311235"/>
    <lineage>
        <taxon>Bacteria</taxon>
        <taxon>Pseudomonadati</taxon>
        <taxon>Pseudomonadota</taxon>
        <taxon>Gammaproteobacteria</taxon>
        <taxon>Lysobacterales</taxon>
        <taxon>Rhodanobacteraceae</taxon>
        <taxon>Dyella</taxon>
    </lineage>
</organism>
<protein>
    <submittedName>
        <fullName evidence="2">Uncharacterized protein</fullName>
    </submittedName>
</protein>
<keyword evidence="3" id="KW-1185">Reference proteome</keyword>
<dbReference type="EMBL" id="JADIKD010000010">
    <property type="protein sequence ID" value="MFK2917764.1"/>
    <property type="molecule type" value="Genomic_DNA"/>
</dbReference>
<keyword evidence="1" id="KW-0732">Signal</keyword>
<proteinExistence type="predicted"/>
<dbReference type="Proteomes" id="UP001620408">
    <property type="component" value="Unassembled WGS sequence"/>
</dbReference>
<evidence type="ECO:0000313" key="3">
    <source>
        <dbReference type="Proteomes" id="UP001620408"/>
    </source>
</evidence>
<comment type="caution">
    <text evidence="2">The sequence shown here is derived from an EMBL/GenBank/DDBJ whole genome shotgun (WGS) entry which is preliminary data.</text>
</comment>
<reference evidence="2 3" key="1">
    <citation type="submission" date="2020-10" db="EMBL/GenBank/DDBJ databases">
        <title>Phylogeny of dyella-like bacteria.</title>
        <authorList>
            <person name="Fu J."/>
        </authorList>
    </citation>
    <scope>NUCLEOTIDE SEQUENCE [LARGE SCALE GENOMIC DNA]</scope>
    <source>
        <strain evidence="2 3">BB4</strain>
    </source>
</reference>
<name>A0ABW8K8H8_9GAMM</name>
<feature type="chain" id="PRO_5046716969" evidence="1">
    <location>
        <begin position="21"/>
        <end position="242"/>
    </location>
</feature>
<feature type="signal peptide" evidence="1">
    <location>
        <begin position="1"/>
        <end position="20"/>
    </location>
</feature>
<evidence type="ECO:0000313" key="2">
    <source>
        <dbReference type="EMBL" id="MFK2917764.1"/>
    </source>
</evidence>
<dbReference type="RefSeq" id="WP_379986670.1">
    <property type="nucleotide sequence ID" value="NZ_JADIKD010000010.1"/>
</dbReference>
<accession>A0ABW8K8H8</accession>
<evidence type="ECO:0000256" key="1">
    <source>
        <dbReference type="SAM" id="SignalP"/>
    </source>
</evidence>